<dbReference type="Gene3D" id="1.10.340.70">
    <property type="match status" value="1"/>
</dbReference>
<keyword evidence="6 9" id="KW-0695">RNA-directed DNA polymerase</keyword>
<evidence type="ECO:0000256" key="7">
    <source>
        <dbReference type="SAM" id="MobiDB-lite"/>
    </source>
</evidence>
<dbReference type="SUPFAM" id="SSF53098">
    <property type="entry name" value="Ribonuclease H-like"/>
    <property type="match status" value="1"/>
</dbReference>
<protein>
    <submittedName>
        <fullName evidence="9">Reverse transcriptase domain-containing protein</fullName>
    </submittedName>
</protein>
<dbReference type="InterPro" id="IPR050951">
    <property type="entry name" value="Retrovirus_Pol_polyprotein"/>
</dbReference>
<name>A0A6L2MIK6_TANCI</name>
<dbReference type="Pfam" id="PF17917">
    <property type="entry name" value="RT_RNaseH"/>
    <property type="match status" value="2"/>
</dbReference>
<evidence type="ECO:0000256" key="6">
    <source>
        <dbReference type="ARBA" id="ARBA00022918"/>
    </source>
</evidence>
<dbReference type="PROSITE" id="PS50994">
    <property type="entry name" value="INTEGRASE"/>
    <property type="match status" value="1"/>
</dbReference>
<evidence type="ECO:0000259" key="8">
    <source>
        <dbReference type="PROSITE" id="PS50994"/>
    </source>
</evidence>
<feature type="compositionally biased region" description="Low complexity" evidence="7">
    <location>
        <begin position="194"/>
        <end position="222"/>
    </location>
</feature>
<comment type="caution">
    <text evidence="9">The sequence shown here is derived from an EMBL/GenBank/DDBJ whole genome shotgun (WGS) entry which is preliminary data.</text>
</comment>
<feature type="region of interest" description="Disordered" evidence="7">
    <location>
        <begin position="176"/>
        <end position="291"/>
    </location>
</feature>
<evidence type="ECO:0000256" key="2">
    <source>
        <dbReference type="ARBA" id="ARBA00022695"/>
    </source>
</evidence>
<evidence type="ECO:0000256" key="1">
    <source>
        <dbReference type="ARBA" id="ARBA00022679"/>
    </source>
</evidence>
<dbReference type="GO" id="GO:0003964">
    <property type="term" value="F:RNA-directed DNA polymerase activity"/>
    <property type="evidence" value="ECO:0007669"/>
    <property type="project" value="UniProtKB-KW"/>
</dbReference>
<sequence length="1247" mass="142327">MPAGFWALAHGFVGVRCRVLFRWVRVYGKAYGGRKGNSEKGGKNCYWWLGLGCGFWVITKVVPWVNLFPPLDNPELTIQRRSHSDPTLLNNPEMAAEGNGALPVPDLRTMEELCQPSLNGRGGPIVSIAIQATNFGLKNDMIQQESNESSSAIVGNTQKVYAAGAYQANSYQPQGNHNLLSYRSDNYLGPPGFNQNQNCNNQNQNRNQGNHHPQGNNQGRNQFLQGANQGSGTLSGNTITNPKEDLKGITTRRGTAYPGPIIPTASSSPVVERETEVTKDTVHPANNGSTEDIQPLVVSTESPILNTEPVNSPIIKPIASPVSATRPNLRPSIPYPSRLQDQKLHDKANDQREKFFQIFKDLNFNINFANTLILMPKFGTSIKSLLTNKDKLYELVRTPSNENCLAVLLKKLPEKLGDPDKARRSFDFLFGWVAEDVFIKVGEPTLRVGKEAITFNLDQTSRYSANYNDMTANRIDVIDMACEEYSLEVLSFYNVIASGNPTPYYDPIVSTTSLTLTSFGNSDFLLKEVDAFLALEDGPTSSEVDQSYVDTEGDILLLEAFLNDDPSLPPPNQGNYMPEVRMELKSYEAKSDKSSIDKPQRLNSKTYLPISNTHLWKSHKRVIAWKLSDIKGIDPEFCTHKILMEKNFKLAVQHQRRVNLKIHDVIKQEVMKLLDAGLIYQISDSPWVSPVYCVPKKVVLQLYKMRRGVSKFPLIQKIRRKPHSPAHTERLLTVACLLGYAMHRNSFQSCLSHLEKMLKSPRETSRKHFRPTHYASKTMTEAESNYTTTKKEMLAVVPRETSRKHFRPTHYASKTMTEAESNYTTTKTEMLAMVYAFEKFRSYLIMNKSIVYTDHSALKYLFAKKDSKARLLRWVLLLQEFTFKVFDTKRAENLAADHLSRLENLHQNVLDPKEINESFPLETLNLVSTRGNSSTPWFVDFSNYHAGSFVVKGMSSQQKRKFFKDVKYYFRDDPFLFKIYADQVIRMCIHGQKAIDILKACHYGPTEGHHSPNYTAKKMFNLGFYWPTIYRDAQDLAKNYDIYQRQGKISQRDEMPHDSIQVCEIFDVWCIDFMGLFSSSRGNKYILVVVDYLSKWVEAKALLTNDVWNPRAIISDRGTHFYDDQFAKVMQKFDVTHRLATPYHPQTSGQVEEKTKRLHDSKIKDCVLNIDYRVLLFNSRLKIFSSKRKSCWFAPFTISHVFPFGTVELSQPDRKNFNVNGHRLKHYFGEDVPKMVVPDLQTFPKDY</sequence>
<dbReference type="Gene3D" id="3.10.10.10">
    <property type="entry name" value="HIV Type 1 Reverse Transcriptase, subunit A, domain 1"/>
    <property type="match status" value="1"/>
</dbReference>
<accession>A0A6L2MIK6</accession>
<dbReference type="InterPro" id="IPR012337">
    <property type="entry name" value="RNaseH-like_sf"/>
</dbReference>
<feature type="compositionally biased region" description="Basic and acidic residues" evidence="7">
    <location>
        <begin position="271"/>
        <end position="282"/>
    </location>
</feature>
<dbReference type="InterPro" id="IPR001584">
    <property type="entry name" value="Integrase_cat-core"/>
</dbReference>
<dbReference type="CDD" id="cd09274">
    <property type="entry name" value="RNase_HI_RT_Ty3"/>
    <property type="match status" value="1"/>
</dbReference>
<evidence type="ECO:0000313" key="9">
    <source>
        <dbReference type="EMBL" id="GEU73798.1"/>
    </source>
</evidence>
<evidence type="ECO:0000256" key="3">
    <source>
        <dbReference type="ARBA" id="ARBA00022722"/>
    </source>
</evidence>
<keyword evidence="4" id="KW-0255">Endonuclease</keyword>
<dbReference type="GO" id="GO:0004519">
    <property type="term" value="F:endonuclease activity"/>
    <property type="evidence" value="ECO:0007669"/>
    <property type="project" value="UniProtKB-KW"/>
</dbReference>
<gene>
    <name evidence="9" type="ORF">Tci_045776</name>
</gene>
<keyword evidence="3" id="KW-0540">Nuclease</keyword>
<keyword evidence="1" id="KW-0808">Transferase</keyword>
<dbReference type="PANTHER" id="PTHR37984:SF5">
    <property type="entry name" value="PROTEIN NYNRIN-LIKE"/>
    <property type="match status" value="1"/>
</dbReference>
<reference evidence="9" key="1">
    <citation type="journal article" date="2019" name="Sci. Rep.">
        <title>Draft genome of Tanacetum cinerariifolium, the natural source of mosquito coil.</title>
        <authorList>
            <person name="Yamashiro T."/>
            <person name="Shiraishi A."/>
            <person name="Satake H."/>
            <person name="Nakayama K."/>
        </authorList>
    </citation>
    <scope>NUCLEOTIDE SEQUENCE</scope>
</reference>
<dbReference type="SUPFAM" id="SSF56672">
    <property type="entry name" value="DNA/RNA polymerases"/>
    <property type="match status" value="2"/>
</dbReference>
<feature type="compositionally biased region" description="Polar residues" evidence="7">
    <location>
        <begin position="223"/>
        <end position="241"/>
    </location>
</feature>
<dbReference type="Gene3D" id="3.30.420.10">
    <property type="entry name" value="Ribonuclease H-like superfamily/Ribonuclease H"/>
    <property type="match status" value="1"/>
</dbReference>
<evidence type="ECO:0000256" key="5">
    <source>
        <dbReference type="ARBA" id="ARBA00022801"/>
    </source>
</evidence>
<dbReference type="InterPro" id="IPR043502">
    <property type="entry name" value="DNA/RNA_pol_sf"/>
</dbReference>
<dbReference type="PANTHER" id="PTHR37984">
    <property type="entry name" value="PROTEIN CBG26694"/>
    <property type="match status" value="1"/>
</dbReference>
<dbReference type="GO" id="GO:0015074">
    <property type="term" value="P:DNA integration"/>
    <property type="evidence" value="ECO:0007669"/>
    <property type="project" value="InterPro"/>
</dbReference>
<dbReference type="AlphaFoldDB" id="A0A6L2MIK6"/>
<dbReference type="GO" id="GO:0003676">
    <property type="term" value="F:nucleic acid binding"/>
    <property type="evidence" value="ECO:0007669"/>
    <property type="project" value="InterPro"/>
</dbReference>
<keyword evidence="5" id="KW-0378">Hydrolase</keyword>
<dbReference type="InterPro" id="IPR036397">
    <property type="entry name" value="RNaseH_sf"/>
</dbReference>
<dbReference type="InterPro" id="IPR041373">
    <property type="entry name" value="RT_RNaseH"/>
</dbReference>
<proteinExistence type="predicted"/>
<feature type="domain" description="Integrase catalytic" evidence="8">
    <location>
        <begin position="1052"/>
        <end position="1158"/>
    </location>
</feature>
<evidence type="ECO:0000256" key="4">
    <source>
        <dbReference type="ARBA" id="ARBA00022759"/>
    </source>
</evidence>
<keyword evidence="2" id="KW-0548">Nucleotidyltransferase</keyword>
<dbReference type="GO" id="GO:0016787">
    <property type="term" value="F:hydrolase activity"/>
    <property type="evidence" value="ECO:0007669"/>
    <property type="project" value="UniProtKB-KW"/>
</dbReference>
<dbReference type="EMBL" id="BKCJ010006759">
    <property type="protein sequence ID" value="GEU73798.1"/>
    <property type="molecule type" value="Genomic_DNA"/>
</dbReference>
<organism evidence="9">
    <name type="scientific">Tanacetum cinerariifolium</name>
    <name type="common">Dalmatian daisy</name>
    <name type="synonym">Chrysanthemum cinerariifolium</name>
    <dbReference type="NCBI Taxonomy" id="118510"/>
    <lineage>
        <taxon>Eukaryota</taxon>
        <taxon>Viridiplantae</taxon>
        <taxon>Streptophyta</taxon>
        <taxon>Embryophyta</taxon>
        <taxon>Tracheophyta</taxon>
        <taxon>Spermatophyta</taxon>
        <taxon>Magnoliopsida</taxon>
        <taxon>eudicotyledons</taxon>
        <taxon>Gunneridae</taxon>
        <taxon>Pentapetalae</taxon>
        <taxon>asterids</taxon>
        <taxon>campanulids</taxon>
        <taxon>Asterales</taxon>
        <taxon>Asteraceae</taxon>
        <taxon>Asteroideae</taxon>
        <taxon>Anthemideae</taxon>
        <taxon>Anthemidinae</taxon>
        <taxon>Tanacetum</taxon>
    </lineage>
</organism>